<evidence type="ECO:0000256" key="1">
    <source>
        <dbReference type="ARBA" id="ARBA00005049"/>
    </source>
</evidence>
<evidence type="ECO:0000256" key="10">
    <source>
        <dbReference type="HAMAP-Rule" id="MF_00230"/>
    </source>
</evidence>
<dbReference type="Proteomes" id="UP000659388">
    <property type="component" value="Unassembled WGS sequence"/>
</dbReference>
<organism evidence="11 12">
    <name type="scientific">Fulvivirga sediminis</name>
    <dbReference type="NCBI Taxonomy" id="2803949"/>
    <lineage>
        <taxon>Bacteria</taxon>
        <taxon>Pseudomonadati</taxon>
        <taxon>Bacteroidota</taxon>
        <taxon>Cytophagia</taxon>
        <taxon>Cytophagales</taxon>
        <taxon>Fulvivirgaceae</taxon>
        <taxon>Fulvivirga</taxon>
    </lineage>
</organism>
<proteinExistence type="inferred from homology"/>
<dbReference type="HAMAP" id="MF_00230">
    <property type="entry name" value="CobT"/>
    <property type="match status" value="1"/>
</dbReference>
<keyword evidence="12" id="KW-1185">Reference proteome</keyword>
<evidence type="ECO:0000256" key="7">
    <source>
        <dbReference type="ARBA" id="ARBA00022679"/>
    </source>
</evidence>
<dbReference type="FunFam" id="3.40.50.10210:FF:000001">
    <property type="entry name" value="Nicotinate-nucleotide--dimethylbenzimidazole phosphoribosyltransferase"/>
    <property type="match status" value="1"/>
</dbReference>
<dbReference type="PANTHER" id="PTHR43463:SF1">
    <property type="entry name" value="NICOTINATE-NUCLEOTIDE--DIMETHYLBENZIMIDAZOLE PHOSPHORIBOSYLTRANSFERASE"/>
    <property type="match status" value="1"/>
</dbReference>
<evidence type="ECO:0000256" key="9">
    <source>
        <dbReference type="ARBA" id="ARBA00047340"/>
    </source>
</evidence>
<gene>
    <name evidence="10 11" type="primary">cobT</name>
    <name evidence="11" type="ORF">JL102_14135</name>
</gene>
<dbReference type="InterPro" id="IPR023195">
    <property type="entry name" value="Nict_dMeBzImd_PRibTrfase_N"/>
</dbReference>
<keyword evidence="5 10" id="KW-0169">Cobalamin biosynthesis</keyword>
<protein>
    <recommendedName>
        <fullName evidence="4 10">Nicotinate-nucleotide--dimethylbenzimidazole phosphoribosyltransferase</fullName>
        <shortName evidence="10">NN:DBI PRT</shortName>
        <ecNumber evidence="3 10">2.4.2.21</ecNumber>
    </recommendedName>
    <alternativeName>
        <fullName evidence="8 10">N(1)-alpha-phosphoribosyltransferase</fullName>
    </alternativeName>
</protein>
<evidence type="ECO:0000256" key="6">
    <source>
        <dbReference type="ARBA" id="ARBA00022676"/>
    </source>
</evidence>
<keyword evidence="7 10" id="KW-0808">Transferase</keyword>
<comment type="catalytic activity">
    <reaction evidence="9 10">
        <text>5,6-dimethylbenzimidazole + nicotinate beta-D-ribonucleotide = alpha-ribazole 5'-phosphate + nicotinate + H(+)</text>
        <dbReference type="Rhea" id="RHEA:11196"/>
        <dbReference type="ChEBI" id="CHEBI:15378"/>
        <dbReference type="ChEBI" id="CHEBI:15890"/>
        <dbReference type="ChEBI" id="CHEBI:32544"/>
        <dbReference type="ChEBI" id="CHEBI:57502"/>
        <dbReference type="ChEBI" id="CHEBI:57918"/>
        <dbReference type="EC" id="2.4.2.21"/>
    </reaction>
</comment>
<reference evidence="11" key="1">
    <citation type="submission" date="2021-01" db="EMBL/GenBank/DDBJ databases">
        <title>Fulvivirga kasyanovii gen. nov., sp nov., a novel member of the phylum Bacteroidetes isolated from seawater in a mussel farm.</title>
        <authorList>
            <person name="Zhao L.-H."/>
            <person name="Wang Z.-J."/>
        </authorList>
    </citation>
    <scope>NUCLEOTIDE SEQUENCE</scope>
    <source>
        <strain evidence="11">2943</strain>
    </source>
</reference>
<feature type="active site" description="Proton acceptor" evidence="10">
    <location>
        <position position="315"/>
    </location>
</feature>
<comment type="similarity">
    <text evidence="2 10">Belongs to the CobT family.</text>
</comment>
<evidence type="ECO:0000256" key="2">
    <source>
        <dbReference type="ARBA" id="ARBA00007110"/>
    </source>
</evidence>
<evidence type="ECO:0000313" key="12">
    <source>
        <dbReference type="Proteomes" id="UP000659388"/>
    </source>
</evidence>
<dbReference type="GO" id="GO:0009236">
    <property type="term" value="P:cobalamin biosynthetic process"/>
    <property type="evidence" value="ECO:0007669"/>
    <property type="project" value="UniProtKB-UniRule"/>
</dbReference>
<sequence length="350" mass="37121">MPQFTITPVSDHLDIDIRNKIDLKTKPIGALGLLEDTAFTIARIQQTLTPSLNAPTIAVFAGDHGIAKTGLVNPYPQEVTYQMVMNFVKGGAAINVLSKQNNIDIKIIDAGVNYDFGTVDKLIDAKIAYGTANYLEGPAMTQAQCEQAIAKGAEIIQSIFNKGSNVVGFGEMGIGNTSAASLLMSVICDIPIADCVGKGTGANQEQLAGKIKTLQQVLEKHQDLDKANPIAILSTFGGFEIAQICGGMLKAAELGMIILVDGFICTAALLVAQMIEKAILDYCVFTHQSEEHGHQLMLKTINAKPLLQLGMRLGEGTGCAVAYPIVQSACTFLNEMASFEGAGVSQQSAI</sequence>
<dbReference type="CDD" id="cd02439">
    <property type="entry name" value="DMB-PRT_CobT"/>
    <property type="match status" value="1"/>
</dbReference>
<dbReference type="AlphaFoldDB" id="A0A937K1B0"/>
<dbReference type="InterPro" id="IPR003200">
    <property type="entry name" value="Nict_dMeBzImd_PRibTrfase"/>
</dbReference>
<dbReference type="Gene3D" id="3.40.50.10210">
    <property type="match status" value="1"/>
</dbReference>
<evidence type="ECO:0000256" key="4">
    <source>
        <dbReference type="ARBA" id="ARBA00015486"/>
    </source>
</evidence>
<dbReference type="InterPro" id="IPR036087">
    <property type="entry name" value="Nict_dMeBzImd_PRibTrfase_sf"/>
</dbReference>
<evidence type="ECO:0000256" key="8">
    <source>
        <dbReference type="ARBA" id="ARBA00030686"/>
    </source>
</evidence>
<keyword evidence="6 10" id="KW-0328">Glycosyltransferase</keyword>
<accession>A0A937K1B0</accession>
<dbReference type="NCBIfam" id="TIGR03160">
    <property type="entry name" value="cobT_DBIPRT"/>
    <property type="match status" value="1"/>
</dbReference>
<comment type="caution">
    <text evidence="11">The sequence shown here is derived from an EMBL/GenBank/DDBJ whole genome shotgun (WGS) entry which is preliminary data.</text>
</comment>
<dbReference type="SUPFAM" id="SSF52733">
    <property type="entry name" value="Nicotinate mononucleotide:5,6-dimethylbenzimidazole phosphoribosyltransferase (CobT)"/>
    <property type="match status" value="1"/>
</dbReference>
<dbReference type="Pfam" id="PF02277">
    <property type="entry name" value="DBI_PRT"/>
    <property type="match status" value="1"/>
</dbReference>
<evidence type="ECO:0000256" key="3">
    <source>
        <dbReference type="ARBA" id="ARBA00011991"/>
    </source>
</evidence>
<dbReference type="NCBIfam" id="NF000996">
    <property type="entry name" value="PRK00105.1"/>
    <property type="match status" value="1"/>
</dbReference>
<dbReference type="PANTHER" id="PTHR43463">
    <property type="entry name" value="NICOTINATE-NUCLEOTIDE--DIMETHYLBENZIMIDAZOLE PHOSPHORIBOSYLTRANSFERASE"/>
    <property type="match status" value="1"/>
</dbReference>
<comment type="pathway">
    <text evidence="1 10">Nucleoside biosynthesis; alpha-ribazole biosynthesis; alpha-ribazole from 5,6-dimethylbenzimidazole: step 1/2.</text>
</comment>
<dbReference type="InterPro" id="IPR017846">
    <property type="entry name" value="Nict_dMeBzImd_PRibTrfase_bact"/>
</dbReference>
<dbReference type="EMBL" id="JAESIY010000007">
    <property type="protein sequence ID" value="MBL3657281.1"/>
    <property type="molecule type" value="Genomic_DNA"/>
</dbReference>
<evidence type="ECO:0000313" key="11">
    <source>
        <dbReference type="EMBL" id="MBL3657281.1"/>
    </source>
</evidence>
<evidence type="ECO:0000256" key="5">
    <source>
        <dbReference type="ARBA" id="ARBA00022573"/>
    </source>
</evidence>
<name>A0A937K1B0_9BACT</name>
<dbReference type="EC" id="2.4.2.21" evidence="3 10"/>
<comment type="function">
    <text evidence="10">Catalyzes the synthesis of alpha-ribazole-5'-phosphate from nicotinate mononucleotide (NAMN) and 5,6-dimethylbenzimidazole (DMB).</text>
</comment>
<dbReference type="Gene3D" id="1.10.1610.10">
    <property type="match status" value="1"/>
</dbReference>
<dbReference type="GO" id="GO:0008939">
    <property type="term" value="F:nicotinate-nucleotide-dimethylbenzimidazole phosphoribosyltransferase activity"/>
    <property type="evidence" value="ECO:0007669"/>
    <property type="project" value="UniProtKB-UniRule"/>
</dbReference>